<feature type="compositionally biased region" description="Polar residues" evidence="1">
    <location>
        <begin position="66"/>
        <end position="82"/>
    </location>
</feature>
<dbReference type="EMBL" id="OE840486">
    <property type="protein sequence ID" value="CAD7590839.1"/>
    <property type="molecule type" value="Genomic_DNA"/>
</dbReference>
<protein>
    <submittedName>
        <fullName evidence="2">Uncharacterized protein</fullName>
    </submittedName>
</protein>
<feature type="compositionally biased region" description="Basic residues" evidence="1">
    <location>
        <begin position="50"/>
        <end position="65"/>
    </location>
</feature>
<proteinExistence type="predicted"/>
<evidence type="ECO:0000256" key="1">
    <source>
        <dbReference type="SAM" id="MobiDB-lite"/>
    </source>
</evidence>
<dbReference type="AlphaFoldDB" id="A0A7R9PK89"/>
<name>A0A7R9PK89_TIMGE</name>
<evidence type="ECO:0000313" key="2">
    <source>
        <dbReference type="EMBL" id="CAD7590839.1"/>
    </source>
</evidence>
<reference evidence="2" key="1">
    <citation type="submission" date="2020-11" db="EMBL/GenBank/DDBJ databases">
        <authorList>
            <person name="Tran Van P."/>
        </authorList>
    </citation>
    <scope>NUCLEOTIDE SEQUENCE</scope>
</reference>
<organism evidence="2">
    <name type="scientific">Timema genevievae</name>
    <name type="common">Walking stick</name>
    <dbReference type="NCBI Taxonomy" id="629358"/>
    <lineage>
        <taxon>Eukaryota</taxon>
        <taxon>Metazoa</taxon>
        <taxon>Ecdysozoa</taxon>
        <taxon>Arthropoda</taxon>
        <taxon>Hexapoda</taxon>
        <taxon>Insecta</taxon>
        <taxon>Pterygota</taxon>
        <taxon>Neoptera</taxon>
        <taxon>Polyneoptera</taxon>
        <taxon>Phasmatodea</taxon>
        <taxon>Timematodea</taxon>
        <taxon>Timematoidea</taxon>
        <taxon>Timematidae</taxon>
        <taxon>Timema</taxon>
    </lineage>
</organism>
<accession>A0A7R9PK89</accession>
<sequence length="292" mass="32385">MESGKPFRIGDDDDDDDEVDFNCLEKGYSDILGNSLGVCNDKKVKNLYSRKRFPKRNTKSSRTHNVRPSETGSDYPTNDSANQTASWRGLIKSVHHMPINSVIQSRACITYISTLWYSQERASHANQLCGTVKSVHHMPINSVVQSRACITYKSTLCQDRPSHANQLCGTVKSVHHMPINSVIQSRACIRCQSTLWYSQERASDANQLCDTVKSVHHIPINSVLANALVVLSSTAEDGEIEVRISVGVDWFSPVPNISDRADELEDELNFSGTACADKVDHGHLVIGLELVT</sequence>
<feature type="region of interest" description="Disordered" evidence="1">
    <location>
        <begin position="50"/>
        <end position="82"/>
    </location>
</feature>
<gene>
    <name evidence="2" type="ORF">TGEB3V08_LOCUS4337</name>
</gene>